<name>A0A7R8X7K9_9CRUS</name>
<reference evidence="8" key="1">
    <citation type="submission" date="2020-11" db="EMBL/GenBank/DDBJ databases">
        <authorList>
            <person name="Tran Van P."/>
        </authorList>
    </citation>
    <scope>NUCLEOTIDE SEQUENCE</scope>
</reference>
<dbReference type="Proteomes" id="UP000677054">
    <property type="component" value="Unassembled WGS sequence"/>
</dbReference>
<dbReference type="InterPro" id="IPR039344">
    <property type="entry name" value="MBLAC1"/>
</dbReference>
<proteinExistence type="predicted"/>
<dbReference type="AlphaFoldDB" id="A0A7R8X7K9"/>
<protein>
    <recommendedName>
        <fullName evidence="3">Metallo-beta-lactamase domain-containing protein 1</fullName>
    </recommendedName>
    <alternativeName>
        <fullName evidence="4">Endoribonuclease MBLAC1</fullName>
    </alternativeName>
</protein>
<dbReference type="PANTHER" id="PTHR23200:SF48">
    <property type="entry name" value="METALLO-BETA-LACTAMASE DOMAIN-CONTAINING PROTEIN 1"/>
    <property type="match status" value="1"/>
</dbReference>
<comment type="subunit">
    <text evidence="2">Homodimer.</text>
</comment>
<comment type="function">
    <text evidence="6">Endoribonuclease that catalyzes the hydrolysis of histone-coding pre-mRNA 3'-end. Involved in histone pre-mRNA processing during the S-phase of the cell cycle, which is required for entering/progressing through S-phase. Cleaves histone pre-mRNA at a major and a minor cleavage site after the 5'-ACCCA-3' and the 5'-ACCCACA-3' sequence, respectively, and located downstream of the stem-loop. May require the presence of the HDE element located at the histone pre-RNA 3'-end to avoid non-specific cleavage.</text>
</comment>
<dbReference type="PANTHER" id="PTHR23200">
    <property type="entry name" value="METALLO-BETA-LACTAMASE DOMAIN-CONTAINING PROTEIN 1"/>
    <property type="match status" value="1"/>
</dbReference>
<evidence type="ECO:0000313" key="9">
    <source>
        <dbReference type="Proteomes" id="UP000677054"/>
    </source>
</evidence>
<evidence type="ECO:0000259" key="7">
    <source>
        <dbReference type="SMART" id="SM00849"/>
    </source>
</evidence>
<dbReference type="CDD" id="cd07711">
    <property type="entry name" value="MBLAC1-like_MBL-fold"/>
    <property type="match status" value="1"/>
</dbReference>
<organism evidence="8">
    <name type="scientific">Darwinula stevensoni</name>
    <dbReference type="NCBI Taxonomy" id="69355"/>
    <lineage>
        <taxon>Eukaryota</taxon>
        <taxon>Metazoa</taxon>
        <taxon>Ecdysozoa</taxon>
        <taxon>Arthropoda</taxon>
        <taxon>Crustacea</taxon>
        <taxon>Oligostraca</taxon>
        <taxon>Ostracoda</taxon>
        <taxon>Podocopa</taxon>
        <taxon>Podocopida</taxon>
        <taxon>Darwinulocopina</taxon>
        <taxon>Darwinuloidea</taxon>
        <taxon>Darwinulidae</taxon>
        <taxon>Darwinula</taxon>
    </lineage>
</organism>
<dbReference type="OrthoDB" id="10250730at2759"/>
<dbReference type="GO" id="GO:0031123">
    <property type="term" value="P:RNA 3'-end processing"/>
    <property type="evidence" value="ECO:0007669"/>
    <property type="project" value="UniProtKB-ARBA"/>
</dbReference>
<comment type="subcellular location">
    <subcellularLocation>
        <location evidence="1">Cytoplasm</location>
        <location evidence="1">Cytosol</location>
    </subcellularLocation>
</comment>
<dbReference type="SUPFAM" id="SSF56281">
    <property type="entry name" value="Metallo-hydrolase/oxidoreductase"/>
    <property type="match status" value="1"/>
</dbReference>
<comment type="catalytic activity">
    <reaction evidence="5">
        <text>a ribonucleotidyl-ribonucleotide-RNA + H2O = a 3'-end ribonucleotide-RNA + a 5'-end 5'-phospho-ribonucleoside-RNA + H(+)</text>
        <dbReference type="Rhea" id="RHEA:68096"/>
        <dbReference type="Rhea" id="RHEA-COMP:15179"/>
        <dbReference type="Rhea" id="RHEA-COMP:17355"/>
        <dbReference type="Rhea" id="RHEA-COMP:17428"/>
        <dbReference type="ChEBI" id="CHEBI:15377"/>
        <dbReference type="ChEBI" id="CHEBI:15378"/>
        <dbReference type="ChEBI" id="CHEBI:74896"/>
        <dbReference type="ChEBI" id="CHEBI:138282"/>
        <dbReference type="ChEBI" id="CHEBI:173118"/>
    </reaction>
    <physiologicalReaction direction="left-to-right" evidence="5">
        <dbReference type="Rhea" id="RHEA:68097"/>
    </physiologicalReaction>
</comment>
<evidence type="ECO:0000256" key="3">
    <source>
        <dbReference type="ARBA" id="ARBA00014856"/>
    </source>
</evidence>
<keyword evidence="9" id="KW-1185">Reference proteome</keyword>
<evidence type="ECO:0000256" key="2">
    <source>
        <dbReference type="ARBA" id="ARBA00011738"/>
    </source>
</evidence>
<evidence type="ECO:0000256" key="6">
    <source>
        <dbReference type="ARBA" id="ARBA00045869"/>
    </source>
</evidence>
<evidence type="ECO:0000313" key="8">
    <source>
        <dbReference type="EMBL" id="CAD7245502.1"/>
    </source>
</evidence>
<evidence type="ECO:0000256" key="4">
    <source>
        <dbReference type="ARBA" id="ARBA00032988"/>
    </source>
</evidence>
<feature type="domain" description="Metallo-beta-lactamase" evidence="7">
    <location>
        <begin position="24"/>
        <end position="189"/>
    </location>
</feature>
<dbReference type="GO" id="GO:0005829">
    <property type="term" value="C:cytosol"/>
    <property type="evidence" value="ECO:0007669"/>
    <property type="project" value="UniProtKB-SubCell"/>
</dbReference>
<evidence type="ECO:0000256" key="5">
    <source>
        <dbReference type="ARBA" id="ARBA00044690"/>
    </source>
</evidence>
<dbReference type="Pfam" id="PF00753">
    <property type="entry name" value="Lactamase_B"/>
    <property type="match status" value="1"/>
</dbReference>
<dbReference type="EMBL" id="CAJPEV010000869">
    <property type="protein sequence ID" value="CAG0889200.1"/>
    <property type="molecule type" value="Genomic_DNA"/>
</dbReference>
<dbReference type="SMART" id="SM00849">
    <property type="entry name" value="Lactamase_B"/>
    <property type="match status" value="1"/>
</dbReference>
<dbReference type="EMBL" id="LR900386">
    <property type="protein sequence ID" value="CAD7245502.1"/>
    <property type="molecule type" value="Genomic_DNA"/>
</dbReference>
<accession>A0A7R8X7K9</accession>
<evidence type="ECO:0000256" key="1">
    <source>
        <dbReference type="ARBA" id="ARBA00004514"/>
    </source>
</evidence>
<dbReference type="InterPro" id="IPR001279">
    <property type="entry name" value="Metallo-B-lactamas"/>
</dbReference>
<gene>
    <name evidence="8" type="ORF">DSTB1V02_LOCUS5375</name>
</gene>
<sequence>MPYKVSVISEGYSKETKEKYMIANCTCTVVQGDVNMVVDTLSPSDASIILAGLDRLLLKPEDIQYCIGTHGHTDHIGNLNLFPHATHIVGHIISENNKYWTHPFDIGKDYVIDQDVTIIPTPGHTLSCITVAVNTPDLGMVAIAGDLFEREDDIGNPLLWQTAGSESLQKQLENRFKIINMADHIIPGHGPMFKVLPEYKESLKFQLEQGLFT</sequence>
<dbReference type="InterPro" id="IPR036866">
    <property type="entry name" value="RibonucZ/Hydroxyglut_hydro"/>
</dbReference>
<dbReference type="Gene3D" id="3.60.15.10">
    <property type="entry name" value="Ribonuclease Z/Hydroxyacylglutathione hydrolase-like"/>
    <property type="match status" value="1"/>
</dbReference>